<dbReference type="InterPro" id="IPR036047">
    <property type="entry name" value="F-box-like_dom_sf"/>
</dbReference>
<dbReference type="Pfam" id="PF02493">
    <property type="entry name" value="MORN"/>
    <property type="match status" value="5"/>
</dbReference>
<dbReference type="Pfam" id="PF12937">
    <property type="entry name" value="F-box-like"/>
    <property type="match status" value="1"/>
</dbReference>
<dbReference type="PROSITE" id="PS50181">
    <property type="entry name" value="FBOX"/>
    <property type="match status" value="1"/>
</dbReference>
<dbReference type="SMART" id="SM00698">
    <property type="entry name" value="MORN"/>
    <property type="match status" value="3"/>
</dbReference>
<sequence length="336" mass="37581">MAFVGASRLTSCFCPCIVLCAHAKREREKGGLERRKKKGKLKKMARRRHGRPGASNSGKSRGRRRGPRDVLASVPGVPRPTAGKLKHHRGDDGAPGSCPRCLMDLPNEILLVIMEHGGAHVVGCLAQTCRRLAILGRDDTLWRRLCFLDPSELAWEALDCVPHPRRGWRWLCRAHAICVDLTAPFTVGWGYIPYALETRYAGEWSYGTPCGYGYGTYRLHDGLPRLLQGRWKDGVSHGFCIQYTEGREVGRGCYRNGERHGMWKVEFTPGWSYEGPFRNGLHHGMGVERYADGGHYRGHFYKGFRQGQGTLTLPDGTTRCGRWKGDSLVVALPPAL</sequence>
<dbReference type="PANTHER" id="PTHR23084">
    <property type="entry name" value="PHOSPHATIDYLINOSITOL-4-PHOSPHATE 5-KINASE RELATED"/>
    <property type="match status" value="1"/>
</dbReference>
<evidence type="ECO:0000259" key="3">
    <source>
        <dbReference type="PROSITE" id="PS50181"/>
    </source>
</evidence>
<dbReference type="PANTHER" id="PTHR23084:SF263">
    <property type="entry name" value="MORN REPEAT-CONTAINING PROTEIN 1"/>
    <property type="match status" value="1"/>
</dbReference>
<evidence type="ECO:0000256" key="2">
    <source>
        <dbReference type="SAM" id="MobiDB-lite"/>
    </source>
</evidence>
<proteinExistence type="predicted"/>
<keyword evidence="1" id="KW-0677">Repeat</keyword>
<dbReference type="InterPro" id="IPR001810">
    <property type="entry name" value="F-box_dom"/>
</dbReference>
<feature type="region of interest" description="Disordered" evidence="2">
    <location>
        <begin position="27"/>
        <end position="94"/>
    </location>
</feature>
<dbReference type="Proteomes" id="UP001237152">
    <property type="component" value="Segment"/>
</dbReference>
<accession>A0A4D6EIH4</accession>
<dbReference type="Gene3D" id="1.20.1280.50">
    <property type="match status" value="1"/>
</dbReference>
<dbReference type="EMBL" id="MK174290">
    <property type="protein sequence ID" value="QBZ81517.1"/>
    <property type="molecule type" value="Genomic_DNA"/>
</dbReference>
<dbReference type="InterPro" id="IPR003409">
    <property type="entry name" value="MORN"/>
</dbReference>
<gene>
    <name evidence="4" type="ORF">pclt_cds_931</name>
</gene>
<name>A0A4D6EIH4_9VIRU</name>
<evidence type="ECO:0000313" key="4">
    <source>
        <dbReference type="EMBL" id="QBZ81517.1"/>
    </source>
</evidence>
<organism evidence="4 5">
    <name type="scientific">Pandoravirus celtis</name>
    <dbReference type="NCBI Taxonomy" id="2568002"/>
    <lineage>
        <taxon>Viruses</taxon>
        <taxon>Pandoravirus</taxon>
    </lineage>
</organism>
<protein>
    <submittedName>
        <fullName evidence="4">Morn repeat incomplete domain containing protein</fullName>
    </submittedName>
</protein>
<dbReference type="Gene3D" id="2.20.110.10">
    <property type="entry name" value="Histone H3 K4-specific methyltransferase SET7/9 N-terminal domain"/>
    <property type="match status" value="2"/>
</dbReference>
<reference evidence="4" key="1">
    <citation type="journal article" date="2019" name="Front. Microbiol.">
        <title>Pandoravirus Celtis Illustrates the Microevolution Processes at Work in the Giant Pandoraviridae Genomes.</title>
        <authorList>
            <person name="Legendre M."/>
            <person name="Alempic J.M."/>
            <person name="Philippe N."/>
            <person name="Lartigue A."/>
            <person name="Jeudy S."/>
            <person name="Poirot O."/>
            <person name="Ta N.T."/>
            <person name="Nin S."/>
            <person name="Coute Y."/>
            <person name="Abergel C."/>
            <person name="Claverie J.M."/>
        </authorList>
    </citation>
    <scope>NUCLEOTIDE SEQUENCE</scope>
</reference>
<feature type="domain" description="F-box" evidence="3">
    <location>
        <begin position="99"/>
        <end position="145"/>
    </location>
</feature>
<evidence type="ECO:0000313" key="5">
    <source>
        <dbReference type="Proteomes" id="UP001237152"/>
    </source>
</evidence>
<feature type="compositionally biased region" description="Basic residues" evidence="2">
    <location>
        <begin position="34"/>
        <end position="51"/>
    </location>
</feature>
<dbReference type="SUPFAM" id="SSF81383">
    <property type="entry name" value="F-box domain"/>
    <property type="match status" value="1"/>
</dbReference>
<evidence type="ECO:0000256" key="1">
    <source>
        <dbReference type="ARBA" id="ARBA00022737"/>
    </source>
</evidence>
<dbReference type="SUPFAM" id="SSF82185">
    <property type="entry name" value="Histone H3 K4-specific methyltransferase SET7/9 N-terminal domain"/>
    <property type="match status" value="1"/>
</dbReference>